<feature type="domain" description="Antitoxin FitA-like ribbon-helix-helix" evidence="1">
    <location>
        <begin position="3"/>
        <end position="39"/>
    </location>
</feature>
<dbReference type="InterPro" id="IPR053853">
    <property type="entry name" value="FitA-like_RHH"/>
</dbReference>
<comment type="caution">
    <text evidence="2">The sequence shown here is derived from an EMBL/GenBank/DDBJ whole genome shotgun (WGS) entry which is preliminary data.</text>
</comment>
<dbReference type="InterPro" id="IPR010985">
    <property type="entry name" value="Ribbon_hlx_hlx"/>
</dbReference>
<dbReference type="InterPro" id="IPR013321">
    <property type="entry name" value="Arc_rbn_hlx_hlx"/>
</dbReference>
<dbReference type="Gene3D" id="1.10.1220.10">
    <property type="entry name" value="Met repressor-like"/>
    <property type="match status" value="1"/>
</dbReference>
<name>A0A401IJF0_APHSA</name>
<dbReference type="RefSeq" id="WP_124975126.1">
    <property type="nucleotide sequence ID" value="NZ_BDQK01000013.1"/>
</dbReference>
<accession>A0A401IJF0</accession>
<reference evidence="3" key="1">
    <citation type="submission" date="2017-05" db="EMBL/GenBank/DDBJ databases">
        <title>Physiological properties and genetic analysis related to exopolysaccharide production of fresh-water unicellular cyanobacterium Aphanothece sacrum, Suizenji Nori, that has been cultured as a food source in Japan.</title>
        <authorList>
            <person name="Kanesaki Y."/>
            <person name="Yoshikawa S."/>
            <person name="Ohki K."/>
        </authorList>
    </citation>
    <scope>NUCLEOTIDE SEQUENCE [LARGE SCALE GENOMIC DNA]</scope>
    <source>
        <strain evidence="3">FPU1</strain>
    </source>
</reference>
<evidence type="ECO:0000313" key="3">
    <source>
        <dbReference type="Proteomes" id="UP000287247"/>
    </source>
</evidence>
<sequence>MINLTIHNLDENLKSRLQKQAKQNGHTLEEEAKEILRLALMKNENPINLVTLIERRFAHCEDIEIPEIPREPIRQIATFLKSGFNIV</sequence>
<dbReference type="OrthoDB" id="27260at2"/>
<dbReference type="EMBL" id="BDQK01000013">
    <property type="protein sequence ID" value="GBF81422.1"/>
    <property type="molecule type" value="Genomic_DNA"/>
</dbReference>
<gene>
    <name evidence="2" type="ORF">AsFPU1_2835</name>
</gene>
<keyword evidence="3" id="KW-1185">Reference proteome</keyword>
<dbReference type="Proteomes" id="UP000287247">
    <property type="component" value="Unassembled WGS sequence"/>
</dbReference>
<dbReference type="GO" id="GO:0006355">
    <property type="term" value="P:regulation of DNA-templated transcription"/>
    <property type="evidence" value="ECO:0007669"/>
    <property type="project" value="InterPro"/>
</dbReference>
<dbReference type="Pfam" id="PF22513">
    <property type="entry name" value="FitA-like_RHH"/>
    <property type="match status" value="1"/>
</dbReference>
<evidence type="ECO:0000313" key="2">
    <source>
        <dbReference type="EMBL" id="GBF81422.1"/>
    </source>
</evidence>
<proteinExistence type="predicted"/>
<evidence type="ECO:0000259" key="1">
    <source>
        <dbReference type="Pfam" id="PF22513"/>
    </source>
</evidence>
<dbReference type="SUPFAM" id="SSF47598">
    <property type="entry name" value="Ribbon-helix-helix"/>
    <property type="match status" value="1"/>
</dbReference>
<organism evidence="2 3">
    <name type="scientific">Aphanothece sacrum FPU1</name>
    <dbReference type="NCBI Taxonomy" id="1920663"/>
    <lineage>
        <taxon>Bacteria</taxon>
        <taxon>Bacillati</taxon>
        <taxon>Cyanobacteriota</taxon>
        <taxon>Cyanophyceae</taxon>
        <taxon>Oscillatoriophycideae</taxon>
        <taxon>Chroococcales</taxon>
        <taxon>Aphanothecaceae</taxon>
        <taxon>Aphanothece</taxon>
    </lineage>
</organism>
<protein>
    <submittedName>
        <fullName evidence="2">Plasmid stabilization protein</fullName>
    </submittedName>
</protein>
<dbReference type="AlphaFoldDB" id="A0A401IJF0"/>